<accession>A0ABQ7VGZ2</accession>
<evidence type="ECO:0000313" key="2">
    <source>
        <dbReference type="Proteomes" id="UP000826656"/>
    </source>
</evidence>
<dbReference type="Proteomes" id="UP000826656">
    <property type="component" value="Unassembled WGS sequence"/>
</dbReference>
<gene>
    <name evidence="1" type="ORF">KY290_019422</name>
</gene>
<comment type="caution">
    <text evidence="1">The sequence shown here is derived from an EMBL/GenBank/DDBJ whole genome shotgun (WGS) entry which is preliminary data.</text>
</comment>
<dbReference type="EMBL" id="JAIVGD010000013">
    <property type="protein sequence ID" value="KAH0763349.1"/>
    <property type="molecule type" value="Genomic_DNA"/>
</dbReference>
<sequence>MKENKSASDLKARSYAYIEGLDLNLVDATENEYGDGVGKGGCVAGECGVNEGEGEAPDIIL</sequence>
<name>A0ABQ7VGZ2_SOLTU</name>
<organism evidence="1 2">
    <name type="scientific">Solanum tuberosum</name>
    <name type="common">Potato</name>
    <dbReference type="NCBI Taxonomy" id="4113"/>
    <lineage>
        <taxon>Eukaryota</taxon>
        <taxon>Viridiplantae</taxon>
        <taxon>Streptophyta</taxon>
        <taxon>Embryophyta</taxon>
        <taxon>Tracheophyta</taxon>
        <taxon>Spermatophyta</taxon>
        <taxon>Magnoliopsida</taxon>
        <taxon>eudicotyledons</taxon>
        <taxon>Gunneridae</taxon>
        <taxon>Pentapetalae</taxon>
        <taxon>asterids</taxon>
        <taxon>lamiids</taxon>
        <taxon>Solanales</taxon>
        <taxon>Solanaceae</taxon>
        <taxon>Solanoideae</taxon>
        <taxon>Solaneae</taxon>
        <taxon>Solanum</taxon>
    </lineage>
</organism>
<proteinExistence type="predicted"/>
<protein>
    <submittedName>
        <fullName evidence="1">Uncharacterized protein</fullName>
    </submittedName>
</protein>
<keyword evidence="2" id="KW-1185">Reference proteome</keyword>
<reference evidence="1 2" key="1">
    <citation type="journal article" date="2021" name="bioRxiv">
        <title>Chromosome-scale and haplotype-resolved genome assembly of a tetraploid potato cultivar.</title>
        <authorList>
            <person name="Sun H."/>
            <person name="Jiao W.-B."/>
            <person name="Krause K."/>
            <person name="Campoy J.A."/>
            <person name="Goel M."/>
            <person name="Folz-Donahue K."/>
            <person name="Kukat C."/>
            <person name="Huettel B."/>
            <person name="Schneeberger K."/>
        </authorList>
    </citation>
    <scope>NUCLEOTIDE SEQUENCE [LARGE SCALE GENOMIC DNA]</scope>
    <source>
        <strain evidence="1">SolTubOtavaFocal</strain>
        <tissue evidence="1">Leaves</tissue>
    </source>
</reference>
<evidence type="ECO:0000313" key="1">
    <source>
        <dbReference type="EMBL" id="KAH0763349.1"/>
    </source>
</evidence>